<dbReference type="InterPro" id="IPR040079">
    <property type="entry name" value="Glutathione_S-Trfase"/>
</dbReference>
<dbReference type="SFLD" id="SFLDS00019">
    <property type="entry name" value="Glutathione_Transferase_(cytos"/>
    <property type="match status" value="1"/>
</dbReference>
<gene>
    <name evidence="6" type="ORF">DVH24_018686</name>
</gene>
<dbReference type="GO" id="GO:0005829">
    <property type="term" value="C:cytosol"/>
    <property type="evidence" value="ECO:0007669"/>
    <property type="project" value="UniProtKB-SubCell"/>
</dbReference>
<dbReference type="EMBL" id="RDQH01000342">
    <property type="protein sequence ID" value="RXH71331.1"/>
    <property type="molecule type" value="Genomic_DNA"/>
</dbReference>
<protein>
    <recommendedName>
        <fullName evidence="3">Glutathione S-transferase</fullName>
        <ecNumber evidence="3">2.5.1.18</ecNumber>
    </recommendedName>
</protein>
<evidence type="ECO:0000256" key="1">
    <source>
        <dbReference type="ARBA" id="ARBA00022679"/>
    </source>
</evidence>
<comment type="caution">
    <text evidence="6">The sequence shown here is derived from an EMBL/GenBank/DDBJ whole genome shotgun (WGS) entry which is preliminary data.</text>
</comment>
<dbReference type="InterPro" id="IPR045074">
    <property type="entry name" value="GST_C_Tau"/>
</dbReference>
<sequence length="223" mass="25532">MYDQAVPRSPDHTNNGRSEATWVLAKSVCLQSDMSSIVQGCEYEYIEQDLSNKSDLLLQCNPVYKKVPVLLHREKPISEPVVILEYIEETWPENHLLPEDTYGRDLARFHAFFGLTAGEDGQKTIESVLETLKILEEQGLGDKKFFGGDGTNLVDIMHGWLALWFEAIEEMVGVKLLEPSTLPRLHAWVQNFKQVPVIRDNLPDYQKLVAHMRRVREMLVPQA</sequence>
<evidence type="ECO:0000313" key="7">
    <source>
        <dbReference type="Proteomes" id="UP000290289"/>
    </source>
</evidence>
<dbReference type="InterPro" id="IPR036282">
    <property type="entry name" value="Glutathione-S-Trfase_C_sf"/>
</dbReference>
<dbReference type="Proteomes" id="UP000290289">
    <property type="component" value="Chromosome 16"/>
</dbReference>
<dbReference type="STRING" id="3750.A0A498HQ89"/>
<reference evidence="6 7" key="1">
    <citation type="submission" date="2018-10" db="EMBL/GenBank/DDBJ databases">
        <title>A high-quality apple genome assembly.</title>
        <authorList>
            <person name="Hu J."/>
        </authorList>
    </citation>
    <scope>NUCLEOTIDE SEQUENCE [LARGE SCALE GENOMIC DNA]</scope>
    <source>
        <strain evidence="7">cv. HFTH1</strain>
        <tissue evidence="6">Young leaf</tissue>
    </source>
</reference>
<feature type="domain" description="GST N-terminal" evidence="4">
    <location>
        <begin position="5"/>
        <end position="95"/>
    </location>
</feature>
<feature type="domain" description="GST C-terminal" evidence="5">
    <location>
        <begin position="86"/>
        <end position="218"/>
    </location>
</feature>
<keyword evidence="3" id="KW-0963">Cytoplasm</keyword>
<dbReference type="PROSITE" id="PS50405">
    <property type="entry name" value="GST_CTER"/>
    <property type="match status" value="1"/>
</dbReference>
<dbReference type="Gene3D" id="3.40.30.10">
    <property type="entry name" value="Glutaredoxin"/>
    <property type="match status" value="1"/>
</dbReference>
<dbReference type="SUPFAM" id="SSF47616">
    <property type="entry name" value="GST C-terminal domain-like"/>
    <property type="match status" value="1"/>
</dbReference>
<organism evidence="6 7">
    <name type="scientific">Malus domestica</name>
    <name type="common">Apple</name>
    <name type="synonym">Pyrus malus</name>
    <dbReference type="NCBI Taxonomy" id="3750"/>
    <lineage>
        <taxon>Eukaryota</taxon>
        <taxon>Viridiplantae</taxon>
        <taxon>Streptophyta</taxon>
        <taxon>Embryophyta</taxon>
        <taxon>Tracheophyta</taxon>
        <taxon>Spermatophyta</taxon>
        <taxon>Magnoliopsida</taxon>
        <taxon>eudicotyledons</taxon>
        <taxon>Gunneridae</taxon>
        <taxon>Pentapetalae</taxon>
        <taxon>rosids</taxon>
        <taxon>fabids</taxon>
        <taxon>Rosales</taxon>
        <taxon>Rosaceae</taxon>
        <taxon>Amygdaloideae</taxon>
        <taxon>Maleae</taxon>
        <taxon>Malus</taxon>
    </lineage>
</organism>
<keyword evidence="7" id="KW-1185">Reference proteome</keyword>
<dbReference type="CDD" id="cd03185">
    <property type="entry name" value="GST_C_Tau"/>
    <property type="match status" value="1"/>
</dbReference>
<evidence type="ECO:0000313" key="6">
    <source>
        <dbReference type="EMBL" id="RXH71331.1"/>
    </source>
</evidence>
<dbReference type="GO" id="GO:0006749">
    <property type="term" value="P:glutathione metabolic process"/>
    <property type="evidence" value="ECO:0007669"/>
    <property type="project" value="InterPro"/>
</dbReference>
<keyword evidence="1 3" id="KW-0808">Transferase</keyword>
<evidence type="ECO:0000256" key="2">
    <source>
        <dbReference type="ARBA" id="ARBA00047960"/>
    </source>
</evidence>
<dbReference type="PROSITE" id="PS50404">
    <property type="entry name" value="GST_NTER"/>
    <property type="match status" value="1"/>
</dbReference>
<dbReference type="InterPro" id="IPR010987">
    <property type="entry name" value="Glutathione-S-Trfase_C-like"/>
</dbReference>
<dbReference type="GO" id="GO:0004364">
    <property type="term" value="F:glutathione transferase activity"/>
    <property type="evidence" value="ECO:0007669"/>
    <property type="project" value="UniProtKB-UniRule"/>
</dbReference>
<name>A0A498HQ89_MALDO</name>
<comment type="function">
    <text evidence="3">Is involved in the conjugation of reduced glutathione to a wide number of exogenous and endogenous hydrophobic electrophiles.</text>
</comment>
<dbReference type="Gene3D" id="1.20.1050.10">
    <property type="match status" value="1"/>
</dbReference>
<dbReference type="AlphaFoldDB" id="A0A498HQ89"/>
<dbReference type="Pfam" id="PF02798">
    <property type="entry name" value="GST_N"/>
    <property type="match status" value="1"/>
</dbReference>
<dbReference type="SFLD" id="SFLDG01152">
    <property type="entry name" value="Main.3:_Omega-_and_Tau-like"/>
    <property type="match status" value="1"/>
</dbReference>
<comment type="subcellular location">
    <subcellularLocation>
        <location evidence="3">Cytoplasm</location>
        <location evidence="3">Cytosol</location>
    </subcellularLocation>
</comment>
<evidence type="ECO:0000256" key="3">
    <source>
        <dbReference type="RuleBase" id="RU369102"/>
    </source>
</evidence>
<dbReference type="InterPro" id="IPR004045">
    <property type="entry name" value="Glutathione_S-Trfase_N"/>
</dbReference>
<dbReference type="InterPro" id="IPR045073">
    <property type="entry name" value="Omega/Tau-like"/>
</dbReference>
<dbReference type="PANTHER" id="PTHR11260:SF765">
    <property type="entry name" value="GLUTATHIONE TRANSFERASE"/>
    <property type="match status" value="1"/>
</dbReference>
<dbReference type="InterPro" id="IPR036249">
    <property type="entry name" value="Thioredoxin-like_sf"/>
</dbReference>
<comment type="similarity">
    <text evidence="3">Belongs to the GST superfamily.</text>
</comment>
<comment type="catalytic activity">
    <reaction evidence="2 3">
        <text>RX + glutathione = an S-substituted glutathione + a halide anion + H(+)</text>
        <dbReference type="Rhea" id="RHEA:16437"/>
        <dbReference type="ChEBI" id="CHEBI:15378"/>
        <dbReference type="ChEBI" id="CHEBI:16042"/>
        <dbReference type="ChEBI" id="CHEBI:17792"/>
        <dbReference type="ChEBI" id="CHEBI:57925"/>
        <dbReference type="ChEBI" id="CHEBI:90779"/>
        <dbReference type="EC" id="2.5.1.18"/>
    </reaction>
</comment>
<proteinExistence type="inferred from homology"/>
<dbReference type="PANTHER" id="PTHR11260">
    <property type="entry name" value="GLUTATHIONE S-TRANSFERASE, GST, SUPERFAMILY, GST DOMAIN CONTAINING"/>
    <property type="match status" value="1"/>
</dbReference>
<dbReference type="InterPro" id="IPR058268">
    <property type="entry name" value="DUF7962"/>
</dbReference>
<accession>A0A498HQ89</accession>
<dbReference type="SFLD" id="SFLDG00358">
    <property type="entry name" value="Main_(cytGST)"/>
    <property type="match status" value="1"/>
</dbReference>
<dbReference type="SUPFAM" id="SSF52833">
    <property type="entry name" value="Thioredoxin-like"/>
    <property type="match status" value="1"/>
</dbReference>
<dbReference type="EC" id="2.5.1.18" evidence="3"/>
<dbReference type="Pfam" id="PF25907">
    <property type="entry name" value="DUF7962"/>
    <property type="match status" value="1"/>
</dbReference>
<evidence type="ECO:0000259" key="5">
    <source>
        <dbReference type="PROSITE" id="PS50405"/>
    </source>
</evidence>
<evidence type="ECO:0000259" key="4">
    <source>
        <dbReference type="PROSITE" id="PS50404"/>
    </source>
</evidence>